<keyword evidence="2" id="KW-0813">Transport</keyword>
<keyword evidence="6" id="KW-1185">Reference proteome</keyword>
<evidence type="ECO:0000256" key="1">
    <source>
        <dbReference type="ARBA" id="ARBA00010394"/>
    </source>
</evidence>
<comment type="similarity">
    <text evidence="1">Belongs to the importin alpha family.</text>
</comment>
<dbReference type="Gene3D" id="1.25.10.10">
    <property type="entry name" value="Leucine-rich Repeat Variant"/>
    <property type="match status" value="1"/>
</dbReference>
<evidence type="ECO:0000256" key="2">
    <source>
        <dbReference type="ARBA" id="ARBA00022448"/>
    </source>
</evidence>
<dbReference type="InterPro" id="IPR011989">
    <property type="entry name" value="ARM-like"/>
</dbReference>
<protein>
    <recommendedName>
        <fullName evidence="7">Armadillo repeat containing protein</fullName>
    </recommendedName>
</protein>
<dbReference type="SUPFAM" id="SSF48371">
    <property type="entry name" value="ARM repeat"/>
    <property type="match status" value="1"/>
</dbReference>
<evidence type="ECO:0008006" key="7">
    <source>
        <dbReference type="Google" id="ProtNLM"/>
    </source>
</evidence>
<evidence type="ECO:0000256" key="4">
    <source>
        <dbReference type="PROSITE-ProRule" id="PRU00259"/>
    </source>
</evidence>
<feature type="non-terminal residue" evidence="5">
    <location>
        <position position="154"/>
    </location>
</feature>
<organism evidence="5 6">
    <name type="scientific">Pristionchus mayeri</name>
    <dbReference type="NCBI Taxonomy" id="1317129"/>
    <lineage>
        <taxon>Eukaryota</taxon>
        <taxon>Metazoa</taxon>
        <taxon>Ecdysozoa</taxon>
        <taxon>Nematoda</taxon>
        <taxon>Chromadorea</taxon>
        <taxon>Rhabditida</taxon>
        <taxon>Rhabditina</taxon>
        <taxon>Diplogasteromorpha</taxon>
        <taxon>Diplogasteroidea</taxon>
        <taxon>Neodiplogasteridae</taxon>
        <taxon>Pristionchus</taxon>
    </lineage>
</organism>
<dbReference type="InterPro" id="IPR000225">
    <property type="entry name" value="Armadillo"/>
</dbReference>
<accession>A0AAN5D583</accession>
<evidence type="ECO:0000313" key="5">
    <source>
        <dbReference type="EMBL" id="GMR56270.1"/>
    </source>
</evidence>
<evidence type="ECO:0000256" key="3">
    <source>
        <dbReference type="ARBA" id="ARBA00022927"/>
    </source>
</evidence>
<feature type="repeat" description="ARM" evidence="4">
    <location>
        <begin position="50"/>
        <end position="94"/>
    </location>
</feature>
<dbReference type="PANTHER" id="PTHR23316">
    <property type="entry name" value="IMPORTIN ALPHA"/>
    <property type="match status" value="1"/>
</dbReference>
<comment type="caution">
    <text evidence="5">The sequence shown here is derived from an EMBL/GenBank/DDBJ whole genome shotgun (WGS) entry which is preliminary data.</text>
</comment>
<dbReference type="SMART" id="SM00185">
    <property type="entry name" value="ARM"/>
    <property type="match status" value="2"/>
</dbReference>
<dbReference type="PROSITE" id="PS50176">
    <property type="entry name" value="ARM_REPEAT"/>
    <property type="match status" value="1"/>
</dbReference>
<evidence type="ECO:0000313" key="6">
    <source>
        <dbReference type="Proteomes" id="UP001328107"/>
    </source>
</evidence>
<dbReference type="Proteomes" id="UP001328107">
    <property type="component" value="Unassembled WGS sequence"/>
</dbReference>
<name>A0AAN5D583_9BILA</name>
<reference evidence="6" key="1">
    <citation type="submission" date="2022-10" db="EMBL/GenBank/DDBJ databases">
        <title>Genome assembly of Pristionchus species.</title>
        <authorList>
            <person name="Yoshida K."/>
            <person name="Sommer R.J."/>
        </authorList>
    </citation>
    <scope>NUCLEOTIDE SEQUENCE [LARGE SCALE GENOMIC DNA]</scope>
    <source>
        <strain evidence="6">RS5460</strain>
    </source>
</reference>
<feature type="non-terminal residue" evidence="5">
    <location>
        <position position="1"/>
    </location>
</feature>
<dbReference type="AlphaFoldDB" id="A0AAN5D583"/>
<dbReference type="InterPro" id="IPR016024">
    <property type="entry name" value="ARM-type_fold"/>
</dbReference>
<dbReference type="EMBL" id="BTRK01000005">
    <property type="protein sequence ID" value="GMR56270.1"/>
    <property type="molecule type" value="Genomic_DNA"/>
</dbReference>
<gene>
    <name evidence="5" type="ORF">PMAYCL1PPCAC_26465</name>
</gene>
<dbReference type="GO" id="GO:0015031">
    <property type="term" value="P:protein transport"/>
    <property type="evidence" value="ECO:0007669"/>
    <property type="project" value="UniProtKB-KW"/>
</dbReference>
<sequence>TLVRDSDILPLVFNHLNVDGYDLVYEALGVLVIMTACTEDSLAQSVIDVGTLSVLPELVEKHKYRPHIVRNSCRLIGNLIAGTDNERQEVINNGLLAMIVKVMQTGESDVCSWALANLIKIGTTTQIELLLAEKPMPALASPLSHANPVYVANR</sequence>
<proteinExistence type="inferred from homology"/>
<keyword evidence="3" id="KW-0653">Protein transport</keyword>